<organism evidence="1 2">
    <name type="scientific">Mucuna pruriens</name>
    <name type="common">Velvet bean</name>
    <name type="synonym">Dolichos pruriens</name>
    <dbReference type="NCBI Taxonomy" id="157652"/>
    <lineage>
        <taxon>Eukaryota</taxon>
        <taxon>Viridiplantae</taxon>
        <taxon>Streptophyta</taxon>
        <taxon>Embryophyta</taxon>
        <taxon>Tracheophyta</taxon>
        <taxon>Spermatophyta</taxon>
        <taxon>Magnoliopsida</taxon>
        <taxon>eudicotyledons</taxon>
        <taxon>Gunneridae</taxon>
        <taxon>Pentapetalae</taxon>
        <taxon>rosids</taxon>
        <taxon>fabids</taxon>
        <taxon>Fabales</taxon>
        <taxon>Fabaceae</taxon>
        <taxon>Papilionoideae</taxon>
        <taxon>50 kb inversion clade</taxon>
        <taxon>NPAAA clade</taxon>
        <taxon>indigoferoid/millettioid clade</taxon>
        <taxon>Phaseoleae</taxon>
        <taxon>Mucuna</taxon>
    </lineage>
</organism>
<dbReference type="InterPro" id="IPR012337">
    <property type="entry name" value="RNaseH-like_sf"/>
</dbReference>
<dbReference type="PANTHER" id="PTHR35046">
    <property type="entry name" value="ZINC KNUCKLE (CCHC-TYPE) FAMILY PROTEIN"/>
    <property type="match status" value="1"/>
</dbReference>
<keyword evidence="2" id="KW-1185">Reference proteome</keyword>
<dbReference type="GO" id="GO:0003676">
    <property type="term" value="F:nucleic acid binding"/>
    <property type="evidence" value="ECO:0007669"/>
    <property type="project" value="InterPro"/>
</dbReference>
<dbReference type="PANTHER" id="PTHR35046:SF9">
    <property type="entry name" value="RNA-DIRECTED DNA POLYMERASE"/>
    <property type="match status" value="1"/>
</dbReference>
<reference evidence="1" key="1">
    <citation type="submission" date="2018-05" db="EMBL/GenBank/DDBJ databases">
        <title>Draft genome of Mucuna pruriens seed.</title>
        <authorList>
            <person name="Nnadi N.E."/>
            <person name="Vos R."/>
            <person name="Hasami M.H."/>
            <person name="Devisetty U.K."/>
            <person name="Aguiy J.C."/>
        </authorList>
    </citation>
    <scope>NUCLEOTIDE SEQUENCE [LARGE SCALE GENOMIC DNA]</scope>
    <source>
        <strain evidence="1">JCA_2017</strain>
    </source>
</reference>
<accession>A0A371E565</accession>
<evidence type="ECO:0000313" key="2">
    <source>
        <dbReference type="Proteomes" id="UP000257109"/>
    </source>
</evidence>
<dbReference type="EMBL" id="QJKJ01016300">
    <property type="protein sequence ID" value="RDX61176.1"/>
    <property type="molecule type" value="Genomic_DNA"/>
</dbReference>
<dbReference type="SUPFAM" id="SSF53098">
    <property type="entry name" value="Ribonuclease H-like"/>
    <property type="match status" value="1"/>
</dbReference>
<protein>
    <recommendedName>
        <fullName evidence="3">Integrase catalytic domain-containing protein</fullName>
    </recommendedName>
</protein>
<dbReference type="OrthoDB" id="1935586at2759"/>
<feature type="non-terminal residue" evidence="1">
    <location>
        <position position="1"/>
    </location>
</feature>
<dbReference type="InterPro" id="IPR036397">
    <property type="entry name" value="RNaseH_sf"/>
</dbReference>
<sequence length="287" mass="33115">MRKDMHYICEKCLTSKVAKSKVSPHGLYTPLPIPTTPWVNISMYFVLRLPRSKRGRDSIFVVVDRFSKIAHFVLYHKSDHASHVANMFFKKVVRIHGLPRTIMSNKDSNKLDTKLLYSTTCHPQMDGQIEVSLRDWKDWIPHVEFSYNMVFNSTTSYLPLSWFMVLTSSPRSHRFWKPISQFILRNEILSSKMEKAGIIIGYHGWTLNVLLEDEGKMLYLRLSQRCSNCGRAKDVRQGRVEWRIKKGRGREMTYQMEGGEEGEVVAATVTMVVVAAIVREGGKGLNK</sequence>
<comment type="caution">
    <text evidence="1">The sequence shown here is derived from an EMBL/GenBank/DDBJ whole genome shotgun (WGS) entry which is preliminary data.</text>
</comment>
<dbReference type="Gene3D" id="3.30.420.10">
    <property type="entry name" value="Ribonuclease H-like superfamily/Ribonuclease H"/>
    <property type="match status" value="1"/>
</dbReference>
<evidence type="ECO:0008006" key="3">
    <source>
        <dbReference type="Google" id="ProtNLM"/>
    </source>
</evidence>
<dbReference type="AlphaFoldDB" id="A0A371E565"/>
<dbReference type="STRING" id="157652.A0A371E565"/>
<proteinExistence type="predicted"/>
<evidence type="ECO:0000313" key="1">
    <source>
        <dbReference type="EMBL" id="RDX61176.1"/>
    </source>
</evidence>
<dbReference type="Proteomes" id="UP000257109">
    <property type="component" value="Unassembled WGS sequence"/>
</dbReference>
<name>A0A371E565_MUCPR</name>
<gene>
    <name evidence="1" type="ORF">CR513_60616</name>
</gene>